<dbReference type="EMBL" id="MCGN01000001">
    <property type="protein sequence ID" value="ORZ03547.1"/>
    <property type="molecule type" value="Genomic_DNA"/>
</dbReference>
<name>A0A1X2HVH4_SYNRA</name>
<dbReference type="OrthoDB" id="3170343at2759"/>
<feature type="compositionally biased region" description="Gly residues" evidence="1">
    <location>
        <begin position="116"/>
        <end position="130"/>
    </location>
</feature>
<reference evidence="2 3" key="1">
    <citation type="submission" date="2016-07" db="EMBL/GenBank/DDBJ databases">
        <title>Pervasive Adenine N6-methylation of Active Genes in Fungi.</title>
        <authorList>
            <consortium name="DOE Joint Genome Institute"/>
            <person name="Mondo S.J."/>
            <person name="Dannebaum R.O."/>
            <person name="Kuo R.C."/>
            <person name="Labutti K."/>
            <person name="Haridas S."/>
            <person name="Kuo A."/>
            <person name="Salamov A."/>
            <person name="Ahrendt S.R."/>
            <person name="Lipzen A."/>
            <person name="Sullivan W."/>
            <person name="Andreopoulos W.B."/>
            <person name="Clum A."/>
            <person name="Lindquist E."/>
            <person name="Daum C."/>
            <person name="Ramamoorthy G.K."/>
            <person name="Gryganskyi A."/>
            <person name="Culley D."/>
            <person name="Magnuson J.K."/>
            <person name="James T.Y."/>
            <person name="O'Malley M.A."/>
            <person name="Stajich J.E."/>
            <person name="Spatafora J.W."/>
            <person name="Visel A."/>
            <person name="Grigoriev I.V."/>
        </authorList>
    </citation>
    <scope>NUCLEOTIDE SEQUENCE [LARGE SCALE GENOMIC DNA]</scope>
    <source>
        <strain evidence="2 3">NRRL 2496</strain>
    </source>
</reference>
<evidence type="ECO:0000313" key="2">
    <source>
        <dbReference type="EMBL" id="ORZ03547.1"/>
    </source>
</evidence>
<keyword evidence="3" id="KW-1185">Reference proteome</keyword>
<feature type="compositionally biased region" description="Low complexity" evidence="1">
    <location>
        <begin position="142"/>
        <end position="160"/>
    </location>
</feature>
<organism evidence="2 3">
    <name type="scientific">Syncephalastrum racemosum</name>
    <name type="common">Filamentous fungus</name>
    <dbReference type="NCBI Taxonomy" id="13706"/>
    <lineage>
        <taxon>Eukaryota</taxon>
        <taxon>Fungi</taxon>
        <taxon>Fungi incertae sedis</taxon>
        <taxon>Mucoromycota</taxon>
        <taxon>Mucoromycotina</taxon>
        <taxon>Mucoromycetes</taxon>
        <taxon>Mucorales</taxon>
        <taxon>Syncephalastraceae</taxon>
        <taxon>Syncephalastrum</taxon>
    </lineage>
</organism>
<feature type="compositionally biased region" description="Polar residues" evidence="1">
    <location>
        <begin position="1"/>
        <end position="10"/>
    </location>
</feature>
<feature type="compositionally biased region" description="Polar residues" evidence="1">
    <location>
        <begin position="18"/>
        <end position="40"/>
    </location>
</feature>
<evidence type="ECO:0000256" key="1">
    <source>
        <dbReference type="SAM" id="MobiDB-lite"/>
    </source>
</evidence>
<feature type="compositionally biased region" description="Polar residues" evidence="1">
    <location>
        <begin position="177"/>
        <end position="194"/>
    </location>
</feature>
<sequence length="194" mass="19978">MNNQGNSGFNKYSGAQVDPNTNQQSTPSGYTGSMNEPSSRGTGGTGQRATANDPSGFGQNRFAGAQAPADQVDQSSDTYGSGTGAPQQQAQPQTTQGQQTEYGQQSEFSRQTGFGQQSGVGQQPGVGQQSGLGQSNTTDDYSGVGNQQQQQQSGGQASLGDRVKGGMEKMAGKLSGDPSQVQRGENLSQGGRQL</sequence>
<comment type="caution">
    <text evidence="2">The sequence shown here is derived from an EMBL/GenBank/DDBJ whole genome shotgun (WGS) entry which is preliminary data.</text>
</comment>
<feature type="compositionally biased region" description="Basic and acidic residues" evidence="1">
    <location>
        <begin position="161"/>
        <end position="171"/>
    </location>
</feature>
<protein>
    <submittedName>
        <fullName evidence="2">Uncharacterized protein</fullName>
    </submittedName>
</protein>
<dbReference type="Proteomes" id="UP000242180">
    <property type="component" value="Unassembled WGS sequence"/>
</dbReference>
<dbReference type="OMA" id="DRVKGGM"/>
<proteinExistence type="predicted"/>
<accession>A0A1X2HVH4</accession>
<dbReference type="InParanoid" id="A0A1X2HVH4"/>
<feature type="compositionally biased region" description="Low complexity" evidence="1">
    <location>
        <begin position="84"/>
        <end position="115"/>
    </location>
</feature>
<gene>
    <name evidence="2" type="ORF">BCR43DRAFT_483554</name>
</gene>
<evidence type="ECO:0000313" key="3">
    <source>
        <dbReference type="Proteomes" id="UP000242180"/>
    </source>
</evidence>
<feature type="region of interest" description="Disordered" evidence="1">
    <location>
        <begin position="1"/>
        <end position="194"/>
    </location>
</feature>
<dbReference type="AlphaFoldDB" id="A0A1X2HVH4"/>